<organism evidence="2 3">
    <name type="scientific">Colletotrichum fioriniae PJ7</name>
    <dbReference type="NCBI Taxonomy" id="1445577"/>
    <lineage>
        <taxon>Eukaryota</taxon>
        <taxon>Fungi</taxon>
        <taxon>Dikarya</taxon>
        <taxon>Ascomycota</taxon>
        <taxon>Pezizomycotina</taxon>
        <taxon>Sordariomycetes</taxon>
        <taxon>Hypocreomycetidae</taxon>
        <taxon>Glomerellales</taxon>
        <taxon>Glomerellaceae</taxon>
        <taxon>Colletotrichum</taxon>
        <taxon>Colletotrichum acutatum species complex</taxon>
    </lineage>
</organism>
<dbReference type="HOGENOM" id="CLU_2320218_0_0_1"/>
<sequence length="99" mass="10256">MLSQYIFVIVAACTAGSFASIATCKGSFYAGACQDIFAPGARHDALTQSCCQPPHGTTYHDGPGTFCCTTADSSAIAYLSSCCSNGGKRQINFNPVRSG</sequence>
<keyword evidence="1" id="KW-0732">Signal</keyword>
<gene>
    <name evidence="2" type="ORF">CFIO01_06795</name>
</gene>
<protein>
    <submittedName>
        <fullName evidence="2">Uncharacterized protein</fullName>
    </submittedName>
</protein>
<dbReference type="AlphaFoldDB" id="A0A010R1N4"/>
<evidence type="ECO:0000313" key="2">
    <source>
        <dbReference type="EMBL" id="EXF74201.1"/>
    </source>
</evidence>
<feature type="signal peptide" evidence="1">
    <location>
        <begin position="1"/>
        <end position="19"/>
    </location>
</feature>
<name>A0A010R1N4_9PEZI</name>
<feature type="chain" id="PRO_5001456565" evidence="1">
    <location>
        <begin position="20"/>
        <end position="99"/>
    </location>
</feature>
<evidence type="ECO:0000256" key="1">
    <source>
        <dbReference type="SAM" id="SignalP"/>
    </source>
</evidence>
<accession>A0A010R1N4</accession>
<dbReference type="EMBL" id="JARH01001005">
    <property type="protein sequence ID" value="EXF74201.1"/>
    <property type="molecule type" value="Genomic_DNA"/>
</dbReference>
<dbReference type="KEGG" id="cfj:CFIO01_06795"/>
<keyword evidence="3" id="KW-1185">Reference proteome</keyword>
<dbReference type="eggNOG" id="ENOG502RPDZ">
    <property type="taxonomic scope" value="Eukaryota"/>
</dbReference>
<reference evidence="2 3" key="1">
    <citation type="submission" date="2014-02" db="EMBL/GenBank/DDBJ databases">
        <title>The genome sequence of Colletotrichum fioriniae PJ7.</title>
        <authorList>
            <person name="Baroncelli R."/>
            <person name="Thon M.R."/>
        </authorList>
    </citation>
    <scope>NUCLEOTIDE SEQUENCE [LARGE SCALE GENOMIC DNA]</scope>
    <source>
        <strain evidence="2 3">PJ7</strain>
    </source>
</reference>
<proteinExistence type="predicted"/>
<dbReference type="OrthoDB" id="4794321at2759"/>
<comment type="caution">
    <text evidence="2">The sequence shown here is derived from an EMBL/GenBank/DDBJ whole genome shotgun (WGS) entry which is preliminary data.</text>
</comment>
<evidence type="ECO:0000313" key="3">
    <source>
        <dbReference type="Proteomes" id="UP000020467"/>
    </source>
</evidence>
<dbReference type="Proteomes" id="UP000020467">
    <property type="component" value="Unassembled WGS sequence"/>
</dbReference>